<feature type="transmembrane region" description="Helical" evidence="10">
    <location>
        <begin position="146"/>
        <end position="164"/>
    </location>
</feature>
<dbReference type="GO" id="GO:0005886">
    <property type="term" value="C:plasma membrane"/>
    <property type="evidence" value="ECO:0007669"/>
    <property type="project" value="UniProtKB-SubCell"/>
</dbReference>
<dbReference type="GO" id="GO:0015791">
    <property type="term" value="P:polyol transmembrane transport"/>
    <property type="evidence" value="ECO:0007669"/>
    <property type="project" value="UniProtKB-ARBA"/>
</dbReference>
<feature type="transmembrane region" description="Helical" evidence="10">
    <location>
        <begin position="89"/>
        <end position="109"/>
    </location>
</feature>
<evidence type="ECO:0000256" key="4">
    <source>
        <dbReference type="ARBA" id="ARBA00022475"/>
    </source>
</evidence>
<feature type="region of interest" description="Disordered" evidence="9">
    <location>
        <begin position="1"/>
        <end position="33"/>
    </location>
</feature>
<evidence type="ECO:0000259" key="11">
    <source>
        <dbReference type="PROSITE" id="PS50850"/>
    </source>
</evidence>
<evidence type="ECO:0000313" key="13">
    <source>
        <dbReference type="Proteomes" id="UP000245783"/>
    </source>
</evidence>
<evidence type="ECO:0000256" key="2">
    <source>
        <dbReference type="ARBA" id="ARBA00010992"/>
    </source>
</evidence>
<dbReference type="GO" id="GO:0015798">
    <property type="term" value="P:myo-inositol transport"/>
    <property type="evidence" value="ECO:0007669"/>
    <property type="project" value="UniProtKB-ARBA"/>
</dbReference>
<sequence length="336" mass="35567">MSRYPPRSTRPTSTPRHSPIHTHAPTPTPTPLHLSMSTTFSRPYLSRLILVTTLGGLLFGLDTGIASGMLVSLKSDLGGEALSSTQQGIFVGGTTAGAIGGSAASTYVAERWGRKKAMLISSIFFLLGSIEQSASQVFRELVLGRVLVGLGVGMASMVIPIYLAECAPSDLRGRIVGSNSALVTGGQVTAYAISAAFYHLPHSWRWMVLTGAPPALAQLVGLWALDESPRWLLHKGKHAQARRALARMYPSANDDQIEEHLRAFELSSSSSEQEQDERRTGVEGGEGIAALVGRSSPGGKDGAQGIRQLLADRSARKALLLACGLQASQQLVGANS</sequence>
<dbReference type="GO" id="GO:0022857">
    <property type="term" value="F:transmembrane transporter activity"/>
    <property type="evidence" value="ECO:0007669"/>
    <property type="project" value="InterPro"/>
</dbReference>
<dbReference type="InterPro" id="IPR036259">
    <property type="entry name" value="MFS_trans_sf"/>
</dbReference>
<dbReference type="InterPro" id="IPR003663">
    <property type="entry name" value="Sugar/inositol_transpt"/>
</dbReference>
<dbReference type="GeneID" id="37036627"/>
<dbReference type="PANTHER" id="PTHR48020:SF12">
    <property type="entry name" value="PROTON MYO-INOSITOL COTRANSPORTER"/>
    <property type="match status" value="1"/>
</dbReference>
<dbReference type="PROSITE" id="PS00217">
    <property type="entry name" value="SUGAR_TRANSPORT_2"/>
    <property type="match status" value="1"/>
</dbReference>
<evidence type="ECO:0000256" key="1">
    <source>
        <dbReference type="ARBA" id="ARBA00004651"/>
    </source>
</evidence>
<dbReference type="InterPro" id="IPR005828">
    <property type="entry name" value="MFS_sugar_transport-like"/>
</dbReference>
<dbReference type="RefSeq" id="XP_025366889.1">
    <property type="nucleotide sequence ID" value="XM_025514757.1"/>
</dbReference>
<accession>A0A316VQ07</accession>
<evidence type="ECO:0000256" key="8">
    <source>
        <dbReference type="ARBA" id="ARBA00049119"/>
    </source>
</evidence>
<dbReference type="Pfam" id="PF00083">
    <property type="entry name" value="Sugar_tr"/>
    <property type="match status" value="1"/>
</dbReference>
<evidence type="ECO:0000256" key="9">
    <source>
        <dbReference type="SAM" id="MobiDB-lite"/>
    </source>
</evidence>
<comment type="catalytic activity">
    <reaction evidence="8">
        <text>myo-inositol(out) + H(+)(out) = myo-inositol(in) + H(+)(in)</text>
        <dbReference type="Rhea" id="RHEA:60364"/>
        <dbReference type="ChEBI" id="CHEBI:15378"/>
        <dbReference type="ChEBI" id="CHEBI:17268"/>
    </reaction>
</comment>
<feature type="region of interest" description="Disordered" evidence="9">
    <location>
        <begin position="264"/>
        <end position="304"/>
    </location>
</feature>
<evidence type="ECO:0000256" key="5">
    <source>
        <dbReference type="ARBA" id="ARBA00022692"/>
    </source>
</evidence>
<keyword evidence="3" id="KW-0813">Transport</keyword>
<dbReference type="PROSITE" id="PS50850">
    <property type="entry name" value="MFS"/>
    <property type="match status" value="1"/>
</dbReference>
<dbReference type="Proteomes" id="UP000245783">
    <property type="component" value="Unassembled WGS sequence"/>
</dbReference>
<name>A0A316VQ07_9BASI</name>
<keyword evidence="13" id="KW-1185">Reference proteome</keyword>
<evidence type="ECO:0000256" key="6">
    <source>
        <dbReference type="ARBA" id="ARBA00022989"/>
    </source>
</evidence>
<feature type="non-terminal residue" evidence="12">
    <location>
        <position position="336"/>
    </location>
</feature>
<comment type="similarity">
    <text evidence="2">Belongs to the major facilitator superfamily. Sugar transporter (TC 2.A.1.1) family.</text>
</comment>
<keyword evidence="5 10" id="KW-0812">Transmembrane</keyword>
<dbReference type="InterPro" id="IPR005829">
    <property type="entry name" value="Sugar_transporter_CS"/>
</dbReference>
<dbReference type="Gene3D" id="1.20.1250.20">
    <property type="entry name" value="MFS general substrate transporter like domains"/>
    <property type="match status" value="1"/>
</dbReference>
<dbReference type="InterPro" id="IPR050814">
    <property type="entry name" value="Myo-inositol_Transporter"/>
</dbReference>
<dbReference type="InterPro" id="IPR020846">
    <property type="entry name" value="MFS_dom"/>
</dbReference>
<dbReference type="EMBL" id="KZ819447">
    <property type="protein sequence ID" value="PWN39729.1"/>
    <property type="molecule type" value="Genomic_DNA"/>
</dbReference>
<gene>
    <name evidence="12" type="ORF">IE81DRAFT_326214</name>
</gene>
<evidence type="ECO:0000256" key="10">
    <source>
        <dbReference type="SAM" id="Phobius"/>
    </source>
</evidence>
<comment type="subcellular location">
    <subcellularLocation>
        <location evidence="1">Cell membrane</location>
        <topology evidence="1">Multi-pass membrane protein</topology>
    </subcellularLocation>
</comment>
<dbReference type="AlphaFoldDB" id="A0A316VQ07"/>
<keyword evidence="4" id="KW-1003">Cell membrane</keyword>
<keyword evidence="6 10" id="KW-1133">Transmembrane helix</keyword>
<keyword evidence="7 10" id="KW-0472">Membrane</keyword>
<dbReference type="OrthoDB" id="6339427at2759"/>
<proteinExistence type="inferred from homology"/>
<dbReference type="SUPFAM" id="SSF103473">
    <property type="entry name" value="MFS general substrate transporter"/>
    <property type="match status" value="1"/>
</dbReference>
<dbReference type="STRING" id="1522189.A0A316VQ07"/>
<protein>
    <submittedName>
        <fullName evidence="12">MFS general substrate transporter</fullName>
    </submittedName>
</protein>
<evidence type="ECO:0000256" key="7">
    <source>
        <dbReference type="ARBA" id="ARBA00023136"/>
    </source>
</evidence>
<dbReference type="PANTHER" id="PTHR48020">
    <property type="entry name" value="PROTON MYO-INOSITOL COTRANSPORTER"/>
    <property type="match status" value="1"/>
</dbReference>
<feature type="domain" description="Major facilitator superfamily (MFS) profile" evidence="11">
    <location>
        <begin position="48"/>
        <end position="336"/>
    </location>
</feature>
<dbReference type="PRINTS" id="PR00171">
    <property type="entry name" value="SUGRTRNSPORT"/>
</dbReference>
<organism evidence="12 13">
    <name type="scientific">Ceraceosorus guamensis</name>
    <dbReference type="NCBI Taxonomy" id="1522189"/>
    <lineage>
        <taxon>Eukaryota</taxon>
        <taxon>Fungi</taxon>
        <taxon>Dikarya</taxon>
        <taxon>Basidiomycota</taxon>
        <taxon>Ustilaginomycotina</taxon>
        <taxon>Exobasidiomycetes</taxon>
        <taxon>Ceraceosorales</taxon>
        <taxon>Ceraceosoraceae</taxon>
        <taxon>Ceraceosorus</taxon>
    </lineage>
</organism>
<feature type="transmembrane region" description="Helical" evidence="10">
    <location>
        <begin position="44"/>
        <end position="69"/>
    </location>
</feature>
<reference evidence="12 13" key="1">
    <citation type="journal article" date="2018" name="Mol. Biol. Evol.">
        <title>Broad Genomic Sampling Reveals a Smut Pathogenic Ancestry of the Fungal Clade Ustilaginomycotina.</title>
        <authorList>
            <person name="Kijpornyongpan T."/>
            <person name="Mondo S.J."/>
            <person name="Barry K."/>
            <person name="Sandor L."/>
            <person name="Lee J."/>
            <person name="Lipzen A."/>
            <person name="Pangilinan J."/>
            <person name="LaButti K."/>
            <person name="Hainaut M."/>
            <person name="Henrissat B."/>
            <person name="Grigoriev I.V."/>
            <person name="Spatafora J.W."/>
            <person name="Aime M.C."/>
        </authorList>
    </citation>
    <scope>NUCLEOTIDE SEQUENCE [LARGE SCALE GENOMIC DNA]</scope>
    <source>
        <strain evidence="12 13">MCA 4658</strain>
    </source>
</reference>
<evidence type="ECO:0000313" key="12">
    <source>
        <dbReference type="EMBL" id="PWN39729.1"/>
    </source>
</evidence>
<evidence type="ECO:0000256" key="3">
    <source>
        <dbReference type="ARBA" id="ARBA00022448"/>
    </source>
</evidence>
<dbReference type="InParanoid" id="A0A316VQ07"/>